<protein>
    <submittedName>
        <fullName evidence="1">Uncharacterized protein</fullName>
    </submittedName>
</protein>
<organism evidence="1 2">
    <name type="scientific">Algibacter miyuki</name>
    <dbReference type="NCBI Taxonomy" id="1306933"/>
    <lineage>
        <taxon>Bacteria</taxon>
        <taxon>Pseudomonadati</taxon>
        <taxon>Bacteroidota</taxon>
        <taxon>Flavobacteriia</taxon>
        <taxon>Flavobacteriales</taxon>
        <taxon>Flavobacteriaceae</taxon>
        <taxon>Algibacter</taxon>
    </lineage>
</organism>
<proteinExistence type="predicted"/>
<gene>
    <name evidence="1" type="ORF">ACFFU1_16760</name>
</gene>
<evidence type="ECO:0000313" key="2">
    <source>
        <dbReference type="Proteomes" id="UP001589590"/>
    </source>
</evidence>
<dbReference type="EMBL" id="JBHMFA010000018">
    <property type="protein sequence ID" value="MFB9106562.1"/>
    <property type="molecule type" value="Genomic_DNA"/>
</dbReference>
<dbReference type="RefSeq" id="WP_290270642.1">
    <property type="nucleotide sequence ID" value="NZ_JAUFQP010000010.1"/>
</dbReference>
<comment type="caution">
    <text evidence="1">The sequence shown here is derived from an EMBL/GenBank/DDBJ whole genome shotgun (WGS) entry which is preliminary data.</text>
</comment>
<keyword evidence="2" id="KW-1185">Reference proteome</keyword>
<name>A0ABV5H3S0_9FLAO</name>
<reference evidence="1 2" key="1">
    <citation type="submission" date="2024-09" db="EMBL/GenBank/DDBJ databases">
        <authorList>
            <person name="Sun Q."/>
            <person name="Mori K."/>
        </authorList>
    </citation>
    <scope>NUCLEOTIDE SEQUENCE [LARGE SCALE GENOMIC DNA]</scope>
    <source>
        <strain evidence="1 2">CECT 8300</strain>
    </source>
</reference>
<accession>A0ABV5H3S0</accession>
<sequence>MKKIAKQIISFFTKWYKNYKYGKLASKIEVVAKKKVDERLQLRYDVTKYIRQFAKLDKDNKSKYIPLDAKTKELIRFNVDVKFGQDMSKLNVRLNKKLQVV</sequence>
<dbReference type="Proteomes" id="UP001589590">
    <property type="component" value="Unassembled WGS sequence"/>
</dbReference>
<evidence type="ECO:0000313" key="1">
    <source>
        <dbReference type="EMBL" id="MFB9106562.1"/>
    </source>
</evidence>